<evidence type="ECO:0000259" key="8">
    <source>
        <dbReference type="PROSITE" id="PS51751"/>
    </source>
</evidence>
<protein>
    <recommendedName>
        <fullName evidence="7">Efficient mitochondria targeting-associated protein 19</fullName>
    </recommendedName>
</protein>
<proteinExistence type="inferred from homology"/>
<keyword evidence="3 7" id="KW-0812">Transmembrane</keyword>
<feature type="transmembrane region" description="Helical" evidence="7">
    <location>
        <begin position="77"/>
        <end position="100"/>
    </location>
</feature>
<evidence type="ECO:0000313" key="10">
    <source>
        <dbReference type="Proteomes" id="UP000094112"/>
    </source>
</evidence>
<dbReference type="PROSITE" id="PS51751">
    <property type="entry name" value="EXPERA"/>
    <property type="match status" value="1"/>
</dbReference>
<evidence type="ECO:0000256" key="5">
    <source>
        <dbReference type="ARBA" id="ARBA00022989"/>
    </source>
</evidence>
<dbReference type="AlphaFoldDB" id="A0A1E3NVJ7"/>
<feature type="transmembrane region" description="Helical" evidence="7">
    <location>
        <begin position="112"/>
        <end position="136"/>
    </location>
</feature>
<evidence type="ECO:0000256" key="4">
    <source>
        <dbReference type="ARBA" id="ARBA00022824"/>
    </source>
</evidence>
<dbReference type="PANTHER" id="PTHR31204:SF1">
    <property type="entry name" value="SIGMA INTRACELLULAR RECEPTOR 2"/>
    <property type="match status" value="1"/>
</dbReference>
<dbReference type="EMBL" id="KV454214">
    <property type="protein sequence ID" value="ODQ57060.1"/>
    <property type="molecule type" value="Genomic_DNA"/>
</dbReference>
<evidence type="ECO:0000256" key="7">
    <source>
        <dbReference type="PIRNR" id="PIRNR031032"/>
    </source>
</evidence>
<feature type="transmembrane region" description="Helical" evidence="7">
    <location>
        <begin position="21"/>
        <end position="43"/>
    </location>
</feature>
<dbReference type="Proteomes" id="UP000094112">
    <property type="component" value="Unassembled WGS sequence"/>
</dbReference>
<keyword evidence="10" id="KW-1185">Reference proteome</keyword>
<dbReference type="OrthoDB" id="433124at2759"/>
<dbReference type="PANTHER" id="PTHR31204">
    <property type="entry name" value="SIGMA INTRACELLULAR RECEPTOR 2"/>
    <property type="match status" value="1"/>
</dbReference>
<dbReference type="GeneID" id="30199634"/>
<name>A0A1E3NVJ7_WICAA</name>
<feature type="transmembrane region" description="Helical" evidence="7">
    <location>
        <begin position="148"/>
        <end position="167"/>
    </location>
</feature>
<keyword evidence="6 7" id="KW-0472">Membrane</keyword>
<accession>A0A1E3NVJ7</accession>
<evidence type="ECO:0000256" key="1">
    <source>
        <dbReference type="ARBA" id="ARBA00004477"/>
    </source>
</evidence>
<dbReference type="InterPro" id="IPR051987">
    <property type="entry name" value="Sigma-2_receptor-like"/>
</dbReference>
<keyword evidence="4 7" id="KW-0256">Endoplasmic reticulum</keyword>
<evidence type="ECO:0000313" key="9">
    <source>
        <dbReference type="EMBL" id="ODQ57060.1"/>
    </source>
</evidence>
<dbReference type="InterPro" id="IPR016964">
    <property type="entry name" value="Sigma2_recept"/>
</dbReference>
<comment type="similarity">
    <text evidence="2">Belongs to the TMEM97/sigma-2 receptor family.</text>
</comment>
<evidence type="ECO:0000256" key="3">
    <source>
        <dbReference type="ARBA" id="ARBA00022692"/>
    </source>
</evidence>
<feature type="domain" description="EXPERA" evidence="8">
    <location>
        <begin position="19"/>
        <end position="166"/>
    </location>
</feature>
<sequence>MGGLKVYSKEPLFNGKTKTDTFYFLYFLLHIPITVLIDSALAIPKEYQLNVQKSLLEFHIGQNKDFLLANPPSWLTVFGWIELVLQLPFFFIGAAALFKSEYYSNYIGTIKVYPYMVVYGLEASITTVCCLVTIWVEGEANGLNYGDIISLIGVYLPTFIIPFYMACEVLSRNWGTSKEAGLKKTS</sequence>
<dbReference type="PIRSF" id="PIRSF031032">
    <property type="entry name" value="TMP_97_prd"/>
    <property type="match status" value="1"/>
</dbReference>
<dbReference type="RefSeq" id="XP_019036267.1">
    <property type="nucleotide sequence ID" value="XM_019182388.1"/>
</dbReference>
<comment type="subcellular location">
    <subcellularLocation>
        <location evidence="1">Endoplasmic reticulum membrane</location>
        <topology evidence="1">Multi-pass membrane protein</topology>
    </subcellularLocation>
</comment>
<evidence type="ECO:0000256" key="6">
    <source>
        <dbReference type="ARBA" id="ARBA00023136"/>
    </source>
</evidence>
<dbReference type="Pfam" id="PF05241">
    <property type="entry name" value="EBP"/>
    <property type="match status" value="1"/>
</dbReference>
<dbReference type="STRING" id="683960.A0A1E3NVJ7"/>
<gene>
    <name evidence="9" type="ORF">WICANDRAFT_36013</name>
</gene>
<evidence type="ECO:0000256" key="2">
    <source>
        <dbReference type="ARBA" id="ARBA00009096"/>
    </source>
</evidence>
<keyword evidence="5 7" id="KW-1133">Transmembrane helix</keyword>
<dbReference type="InterPro" id="IPR033118">
    <property type="entry name" value="EXPERA"/>
</dbReference>
<reference evidence="9 10" key="1">
    <citation type="journal article" date="2016" name="Proc. Natl. Acad. Sci. U.S.A.">
        <title>Comparative genomics of biotechnologically important yeasts.</title>
        <authorList>
            <person name="Riley R."/>
            <person name="Haridas S."/>
            <person name="Wolfe K.H."/>
            <person name="Lopes M.R."/>
            <person name="Hittinger C.T."/>
            <person name="Goeker M."/>
            <person name="Salamov A.A."/>
            <person name="Wisecaver J.H."/>
            <person name="Long T.M."/>
            <person name="Calvey C.H."/>
            <person name="Aerts A.L."/>
            <person name="Barry K.W."/>
            <person name="Choi C."/>
            <person name="Clum A."/>
            <person name="Coughlan A.Y."/>
            <person name="Deshpande S."/>
            <person name="Douglass A.P."/>
            <person name="Hanson S.J."/>
            <person name="Klenk H.-P."/>
            <person name="LaButti K.M."/>
            <person name="Lapidus A."/>
            <person name="Lindquist E.A."/>
            <person name="Lipzen A.M."/>
            <person name="Meier-Kolthoff J.P."/>
            <person name="Ohm R.A."/>
            <person name="Otillar R.P."/>
            <person name="Pangilinan J.L."/>
            <person name="Peng Y."/>
            <person name="Rokas A."/>
            <person name="Rosa C.A."/>
            <person name="Scheuner C."/>
            <person name="Sibirny A.A."/>
            <person name="Slot J.C."/>
            <person name="Stielow J.B."/>
            <person name="Sun H."/>
            <person name="Kurtzman C.P."/>
            <person name="Blackwell M."/>
            <person name="Grigoriev I.V."/>
            <person name="Jeffries T.W."/>
        </authorList>
    </citation>
    <scope>NUCLEOTIDE SEQUENCE [LARGE SCALE GENOMIC DNA]</scope>
    <source>
        <strain evidence="10">ATCC 58044 / CBS 1984 / NCYC 433 / NRRL Y-366-8</strain>
    </source>
</reference>
<organism evidence="9 10">
    <name type="scientific">Wickerhamomyces anomalus (strain ATCC 58044 / CBS 1984 / NCYC 433 / NRRL Y-366-8)</name>
    <name type="common">Yeast</name>
    <name type="synonym">Hansenula anomala</name>
    <dbReference type="NCBI Taxonomy" id="683960"/>
    <lineage>
        <taxon>Eukaryota</taxon>
        <taxon>Fungi</taxon>
        <taxon>Dikarya</taxon>
        <taxon>Ascomycota</taxon>
        <taxon>Saccharomycotina</taxon>
        <taxon>Saccharomycetes</taxon>
        <taxon>Phaffomycetales</taxon>
        <taxon>Wickerhamomycetaceae</taxon>
        <taxon>Wickerhamomyces</taxon>
    </lineage>
</organism>
<dbReference type="GO" id="GO:0005789">
    <property type="term" value="C:endoplasmic reticulum membrane"/>
    <property type="evidence" value="ECO:0007669"/>
    <property type="project" value="UniProtKB-SubCell"/>
</dbReference>